<dbReference type="OrthoDB" id="9766909at2"/>
<comment type="catalytic activity">
    <reaction evidence="16">
        <text>[GlcNAc-(1-&gt;4)-Mur2Ac(oyl-L-Ala-gamma-D-Glu-L-Lys-D-Ala-D-Ala)](n)-di-trans,octa-cis-undecaprenyl diphosphate + beta-D-GlcNAc-(1-&gt;4)-Mur2Ac(oyl-L-Ala-gamma-D-Glu-L-Lys-D-Ala-D-Ala)-di-trans,octa-cis-undecaprenyl diphosphate = [GlcNAc-(1-&gt;4)-Mur2Ac(oyl-L-Ala-gamma-D-Glu-L-Lys-D-Ala-D-Ala)](n+1)-di-trans,octa-cis-undecaprenyl diphosphate + di-trans,octa-cis-undecaprenyl diphosphate + H(+)</text>
        <dbReference type="Rhea" id="RHEA:23708"/>
        <dbReference type="Rhea" id="RHEA-COMP:9602"/>
        <dbReference type="Rhea" id="RHEA-COMP:9603"/>
        <dbReference type="ChEBI" id="CHEBI:15378"/>
        <dbReference type="ChEBI" id="CHEBI:58405"/>
        <dbReference type="ChEBI" id="CHEBI:60033"/>
        <dbReference type="ChEBI" id="CHEBI:78435"/>
        <dbReference type="EC" id="2.4.99.28"/>
    </reaction>
</comment>
<keyword evidence="8" id="KW-0808">Transferase</keyword>
<evidence type="ECO:0000256" key="11">
    <source>
        <dbReference type="ARBA" id="ARBA00022984"/>
    </source>
</evidence>
<evidence type="ECO:0000256" key="16">
    <source>
        <dbReference type="ARBA" id="ARBA00049902"/>
    </source>
</evidence>
<dbReference type="InterPro" id="IPR036950">
    <property type="entry name" value="PBP_transglycosylase"/>
</dbReference>
<accession>H3SM01</accession>
<dbReference type="InterPro" id="IPR050396">
    <property type="entry name" value="Glycosyltr_51/Transpeptidase"/>
</dbReference>
<gene>
    <name evidence="20" type="ORF">PDENDC454_22949</name>
</gene>
<evidence type="ECO:0000256" key="3">
    <source>
        <dbReference type="ARBA" id="ARBA00007739"/>
    </source>
</evidence>
<evidence type="ECO:0000259" key="19">
    <source>
        <dbReference type="Pfam" id="PF00912"/>
    </source>
</evidence>
<evidence type="ECO:0000313" key="20">
    <source>
        <dbReference type="EMBL" id="EHQ59917.1"/>
    </source>
</evidence>
<evidence type="ECO:0000256" key="8">
    <source>
        <dbReference type="ARBA" id="ARBA00022679"/>
    </source>
</evidence>
<dbReference type="GO" id="GO:0071555">
    <property type="term" value="P:cell wall organization"/>
    <property type="evidence" value="ECO:0007669"/>
    <property type="project" value="UniProtKB-KW"/>
</dbReference>
<evidence type="ECO:0000256" key="15">
    <source>
        <dbReference type="ARBA" id="ARBA00034000"/>
    </source>
</evidence>
<keyword evidence="6" id="KW-0645">Protease</keyword>
<dbReference type="GO" id="GO:0008955">
    <property type="term" value="F:peptidoglycan glycosyltransferase activity"/>
    <property type="evidence" value="ECO:0007669"/>
    <property type="project" value="UniProtKB-EC"/>
</dbReference>
<protein>
    <recommendedName>
        <fullName evidence="19">Glycosyl transferase family 51 domain-containing protein</fullName>
    </recommendedName>
</protein>
<feature type="transmembrane region" description="Helical" evidence="18">
    <location>
        <begin position="74"/>
        <end position="101"/>
    </location>
</feature>
<feature type="region of interest" description="Disordered" evidence="17">
    <location>
        <begin position="28"/>
        <end position="54"/>
    </location>
</feature>
<dbReference type="GO" id="GO:0005886">
    <property type="term" value="C:plasma membrane"/>
    <property type="evidence" value="ECO:0007669"/>
    <property type="project" value="UniProtKB-SubCell"/>
</dbReference>
<comment type="similarity">
    <text evidence="2">In the C-terminal section; belongs to the transpeptidase family.</text>
</comment>
<keyword evidence="4" id="KW-1003">Cell membrane</keyword>
<keyword evidence="10" id="KW-0133">Cell shape</keyword>
<proteinExistence type="inferred from homology"/>
<dbReference type="FunFam" id="1.10.3810.10:FF:000001">
    <property type="entry name" value="Penicillin-binding protein 1A"/>
    <property type="match status" value="1"/>
</dbReference>
<dbReference type="GO" id="GO:0030288">
    <property type="term" value="C:outer membrane-bounded periplasmic space"/>
    <property type="evidence" value="ECO:0007669"/>
    <property type="project" value="TreeGrafter"/>
</dbReference>
<dbReference type="RefSeq" id="WP_006679076.1">
    <property type="nucleotide sequence ID" value="NZ_AHKH01000093.1"/>
</dbReference>
<dbReference type="GO" id="GO:0009252">
    <property type="term" value="P:peptidoglycan biosynthetic process"/>
    <property type="evidence" value="ECO:0007669"/>
    <property type="project" value="UniProtKB-KW"/>
</dbReference>
<dbReference type="Gene3D" id="1.10.3810.10">
    <property type="entry name" value="Biosynthetic peptidoglycan transglycosylase-like"/>
    <property type="match status" value="1"/>
</dbReference>
<organism evidence="20 21">
    <name type="scientific">Paenibacillus dendritiformis C454</name>
    <dbReference type="NCBI Taxonomy" id="1131935"/>
    <lineage>
        <taxon>Bacteria</taxon>
        <taxon>Bacillati</taxon>
        <taxon>Bacillota</taxon>
        <taxon>Bacilli</taxon>
        <taxon>Bacillales</taxon>
        <taxon>Paenibacillaceae</taxon>
        <taxon>Paenibacillus</taxon>
    </lineage>
</organism>
<evidence type="ECO:0000256" key="6">
    <source>
        <dbReference type="ARBA" id="ARBA00022670"/>
    </source>
</evidence>
<keyword evidence="12 18" id="KW-0472">Membrane</keyword>
<dbReference type="InterPro" id="IPR023346">
    <property type="entry name" value="Lysozyme-like_dom_sf"/>
</dbReference>
<dbReference type="Proteomes" id="UP000003900">
    <property type="component" value="Unassembled WGS sequence"/>
</dbReference>
<evidence type="ECO:0000256" key="14">
    <source>
        <dbReference type="ARBA" id="ARBA00023316"/>
    </source>
</evidence>
<dbReference type="EMBL" id="AHKH01000093">
    <property type="protein sequence ID" value="EHQ59917.1"/>
    <property type="molecule type" value="Genomic_DNA"/>
</dbReference>
<comment type="similarity">
    <text evidence="3">In the N-terminal section; belongs to the glycosyltransferase 51 family.</text>
</comment>
<evidence type="ECO:0000256" key="1">
    <source>
        <dbReference type="ARBA" id="ARBA00004236"/>
    </source>
</evidence>
<keyword evidence="11" id="KW-0573">Peptidoglycan synthesis</keyword>
<evidence type="ECO:0000256" key="7">
    <source>
        <dbReference type="ARBA" id="ARBA00022676"/>
    </source>
</evidence>
<comment type="caution">
    <text evidence="20">The sequence shown here is derived from an EMBL/GenBank/DDBJ whole genome shotgun (WGS) entry which is preliminary data.</text>
</comment>
<dbReference type="SUPFAM" id="SSF53955">
    <property type="entry name" value="Lysozyme-like"/>
    <property type="match status" value="1"/>
</dbReference>
<sequence>MKIIRWEHPAKSTIALHSPIRALRAHQGEWTGSPGRDGASASEERPVKQEQVQIDTESTSTSIVRSIAHVWKRWVIYGLIAAILAPVIGWFMMAGVAPAWMNEAKLGALREELREGGVTVDGRHVVHLKDMPAYVTEALLAIEDHRYRYHPGIDPIGLARSVWINVTKQQKAQGGSTITMQLARNLFLTQDKLYSRKLKEMAIAANLEWRYTKDEILEMYLNKVYFGHGKYGIEDAARFYFGKTAGASDTLETINEAEAAMLVGLLKAPERLSPRKHPAEAEQRQNVVLRRMVELGWMTEGERQHLKKAEVVHPS</sequence>
<comment type="subcellular location">
    <subcellularLocation>
        <location evidence="1">Cell membrane</location>
    </subcellularLocation>
</comment>
<dbReference type="PATRIC" id="fig|1131935.3.peg.4778"/>
<keyword evidence="5" id="KW-0121">Carboxypeptidase</keyword>
<evidence type="ECO:0000256" key="17">
    <source>
        <dbReference type="SAM" id="MobiDB-lite"/>
    </source>
</evidence>
<dbReference type="PANTHER" id="PTHR32282:SF11">
    <property type="entry name" value="PENICILLIN-BINDING PROTEIN 1B"/>
    <property type="match status" value="1"/>
</dbReference>
<dbReference type="GO" id="GO:0006508">
    <property type="term" value="P:proteolysis"/>
    <property type="evidence" value="ECO:0007669"/>
    <property type="project" value="UniProtKB-KW"/>
</dbReference>
<evidence type="ECO:0000256" key="13">
    <source>
        <dbReference type="ARBA" id="ARBA00023268"/>
    </source>
</evidence>
<evidence type="ECO:0000256" key="18">
    <source>
        <dbReference type="SAM" id="Phobius"/>
    </source>
</evidence>
<keyword evidence="18" id="KW-0812">Transmembrane</keyword>
<keyword evidence="7" id="KW-0328">Glycosyltransferase</keyword>
<dbReference type="GO" id="GO:0009002">
    <property type="term" value="F:serine-type D-Ala-D-Ala carboxypeptidase activity"/>
    <property type="evidence" value="ECO:0007669"/>
    <property type="project" value="UniProtKB-EC"/>
</dbReference>
<feature type="domain" description="Glycosyl transferase family 51" evidence="19">
    <location>
        <begin position="122"/>
        <end position="292"/>
    </location>
</feature>
<keyword evidence="13" id="KW-0511">Multifunctional enzyme</keyword>
<dbReference type="STRING" id="1131935.PDENDC454_22949"/>
<comment type="catalytic activity">
    <reaction evidence="15">
        <text>Preferential cleavage: (Ac)2-L-Lys-D-Ala-|-D-Ala. Also transpeptidation of peptidyl-alanyl moieties that are N-acyl substituents of D-alanine.</text>
        <dbReference type="EC" id="3.4.16.4"/>
    </reaction>
</comment>
<keyword evidence="18" id="KW-1133">Transmembrane helix</keyword>
<evidence type="ECO:0000256" key="9">
    <source>
        <dbReference type="ARBA" id="ARBA00022801"/>
    </source>
</evidence>
<dbReference type="Pfam" id="PF00912">
    <property type="entry name" value="Transgly"/>
    <property type="match status" value="1"/>
</dbReference>
<evidence type="ECO:0000256" key="5">
    <source>
        <dbReference type="ARBA" id="ARBA00022645"/>
    </source>
</evidence>
<dbReference type="PANTHER" id="PTHR32282">
    <property type="entry name" value="BINDING PROTEIN TRANSPEPTIDASE, PUTATIVE-RELATED"/>
    <property type="match status" value="1"/>
</dbReference>
<evidence type="ECO:0000256" key="2">
    <source>
        <dbReference type="ARBA" id="ARBA00007090"/>
    </source>
</evidence>
<dbReference type="InterPro" id="IPR001264">
    <property type="entry name" value="Glyco_trans_51"/>
</dbReference>
<reference evidence="20 21" key="1">
    <citation type="journal article" date="2012" name="J. Bacteriol.">
        <title>Genome Sequence of the Pattern-Forming Social Bacterium Paenibacillus dendritiformis C454 Chiral Morphotype.</title>
        <authorList>
            <person name="Sirota-Madi A."/>
            <person name="Olender T."/>
            <person name="Helman Y."/>
            <person name="Brainis I."/>
            <person name="Finkelshtein A."/>
            <person name="Roth D."/>
            <person name="Hagai E."/>
            <person name="Leshkowitz D."/>
            <person name="Brodsky L."/>
            <person name="Galatenko V."/>
            <person name="Nikolaev V."/>
            <person name="Gutnick D.L."/>
            <person name="Lancet D."/>
            <person name="Ben-Jacob E."/>
        </authorList>
    </citation>
    <scope>NUCLEOTIDE SEQUENCE [LARGE SCALE GENOMIC DNA]</scope>
    <source>
        <strain evidence="20 21">C454</strain>
    </source>
</reference>
<evidence type="ECO:0000256" key="10">
    <source>
        <dbReference type="ARBA" id="ARBA00022960"/>
    </source>
</evidence>
<dbReference type="AlphaFoldDB" id="H3SM01"/>
<dbReference type="GO" id="GO:0008360">
    <property type="term" value="P:regulation of cell shape"/>
    <property type="evidence" value="ECO:0007669"/>
    <property type="project" value="UniProtKB-KW"/>
</dbReference>
<name>H3SM01_9BACL</name>
<evidence type="ECO:0000256" key="4">
    <source>
        <dbReference type="ARBA" id="ARBA00022475"/>
    </source>
</evidence>
<keyword evidence="21" id="KW-1185">Reference proteome</keyword>
<keyword evidence="9" id="KW-0378">Hydrolase</keyword>
<keyword evidence="14" id="KW-0961">Cell wall biogenesis/degradation</keyword>
<evidence type="ECO:0000313" key="21">
    <source>
        <dbReference type="Proteomes" id="UP000003900"/>
    </source>
</evidence>
<evidence type="ECO:0000256" key="12">
    <source>
        <dbReference type="ARBA" id="ARBA00023136"/>
    </source>
</evidence>